<reference evidence="4" key="2">
    <citation type="submission" date="2016-06" db="UniProtKB">
        <authorList>
            <consortium name="WormBaseParasite"/>
        </authorList>
    </citation>
    <scope>IDENTIFICATION</scope>
</reference>
<feature type="chain" id="PRO_5008147246" evidence="2">
    <location>
        <begin position="18"/>
        <end position="179"/>
    </location>
</feature>
<accession>A0A183C997</accession>
<dbReference type="WBParaSite" id="GPLIN_000944500">
    <property type="protein sequence ID" value="GPLIN_000944500"/>
    <property type="gene ID" value="GPLIN_000944500"/>
</dbReference>
<dbReference type="Proteomes" id="UP000050741">
    <property type="component" value="Unassembled WGS sequence"/>
</dbReference>
<protein>
    <submittedName>
        <fullName evidence="4">Matrix-remodeling-associated protein 7</fullName>
    </submittedName>
</protein>
<evidence type="ECO:0000256" key="1">
    <source>
        <dbReference type="SAM" id="MobiDB-lite"/>
    </source>
</evidence>
<feature type="signal peptide" evidence="2">
    <location>
        <begin position="1"/>
        <end position="17"/>
    </location>
</feature>
<feature type="region of interest" description="Disordered" evidence="1">
    <location>
        <begin position="42"/>
        <end position="179"/>
    </location>
</feature>
<reference evidence="3" key="1">
    <citation type="submission" date="2014-05" db="EMBL/GenBank/DDBJ databases">
        <title>The genome and life-stage specific transcriptomes of Globodera pallida elucidate key aspects of plant parasitism by a cyst nematode.</title>
        <authorList>
            <person name="Cotton J.A."/>
            <person name="Lilley C.J."/>
            <person name="Jones L.M."/>
            <person name="Kikuchi T."/>
            <person name="Reid A.J."/>
            <person name="Thorpe P."/>
            <person name="Tsai I.J."/>
            <person name="Beasley H."/>
            <person name="Blok V."/>
            <person name="Cock P.J.A."/>
            <person name="Van den Akker S.E."/>
            <person name="Holroyd N."/>
            <person name="Hunt M."/>
            <person name="Mantelin S."/>
            <person name="Naghra H."/>
            <person name="Pain A."/>
            <person name="Palomares-Rius J.E."/>
            <person name="Zarowiecki M."/>
            <person name="Berriman M."/>
            <person name="Jones J.T."/>
            <person name="Urwin P.E."/>
        </authorList>
    </citation>
    <scope>NUCLEOTIDE SEQUENCE [LARGE SCALE GENOMIC DNA]</scope>
    <source>
        <strain evidence="3">Lindley</strain>
    </source>
</reference>
<organism evidence="3 4">
    <name type="scientific">Globodera pallida</name>
    <name type="common">Potato cyst nematode worm</name>
    <name type="synonym">Heterodera pallida</name>
    <dbReference type="NCBI Taxonomy" id="36090"/>
    <lineage>
        <taxon>Eukaryota</taxon>
        <taxon>Metazoa</taxon>
        <taxon>Ecdysozoa</taxon>
        <taxon>Nematoda</taxon>
        <taxon>Chromadorea</taxon>
        <taxon>Rhabditida</taxon>
        <taxon>Tylenchina</taxon>
        <taxon>Tylenchomorpha</taxon>
        <taxon>Tylenchoidea</taxon>
        <taxon>Heteroderidae</taxon>
        <taxon>Heteroderinae</taxon>
        <taxon>Globodera</taxon>
    </lineage>
</organism>
<feature type="compositionally biased region" description="Basic and acidic residues" evidence="1">
    <location>
        <begin position="96"/>
        <end position="111"/>
    </location>
</feature>
<feature type="compositionally biased region" description="Basic and acidic residues" evidence="1">
    <location>
        <begin position="155"/>
        <end position="179"/>
    </location>
</feature>
<evidence type="ECO:0000313" key="4">
    <source>
        <dbReference type="WBParaSite" id="GPLIN_000944500"/>
    </source>
</evidence>
<proteinExistence type="predicted"/>
<keyword evidence="3" id="KW-1185">Reference proteome</keyword>
<name>A0A183C997_GLOPA</name>
<sequence>MWALLALPVFCLGGIYAGIVKHKHRANPVLAADASPLVSLAMTDSPDPPVQRELLETPDRLEPRLLEAARDLLDLRDLPDRMVNPEDPANQEDPDSPDKSQKAQPNRDRPVLQDPTANPEVPESPANPDKQETREDKDPREMTGSPGRQDSLDIQAEKGNPRKRETEWAGDEQKQLLKP</sequence>
<feature type="compositionally biased region" description="Basic and acidic residues" evidence="1">
    <location>
        <begin position="129"/>
        <end position="141"/>
    </location>
</feature>
<evidence type="ECO:0000256" key="2">
    <source>
        <dbReference type="SAM" id="SignalP"/>
    </source>
</evidence>
<dbReference type="AlphaFoldDB" id="A0A183C997"/>
<feature type="compositionally biased region" description="Basic and acidic residues" evidence="1">
    <location>
        <begin position="53"/>
        <end position="84"/>
    </location>
</feature>
<keyword evidence="2" id="KW-0732">Signal</keyword>
<evidence type="ECO:0000313" key="3">
    <source>
        <dbReference type="Proteomes" id="UP000050741"/>
    </source>
</evidence>